<evidence type="ECO:0000313" key="2">
    <source>
        <dbReference type="Proteomes" id="UP000291084"/>
    </source>
</evidence>
<dbReference type="Proteomes" id="UP000291084">
    <property type="component" value="Chromosome 4"/>
</dbReference>
<proteinExistence type="predicted"/>
<dbReference type="EMBL" id="AP015037">
    <property type="protein sequence ID" value="BAT83180.1"/>
    <property type="molecule type" value="Genomic_DNA"/>
</dbReference>
<feature type="non-terminal residue" evidence="1">
    <location>
        <position position="1"/>
    </location>
</feature>
<dbReference type="AlphaFoldDB" id="A0A0S3RRF6"/>
<protein>
    <submittedName>
        <fullName evidence="1">Uncharacterized protein</fullName>
    </submittedName>
</protein>
<gene>
    <name evidence="1" type="primary">Vigan.04G029400</name>
    <name evidence="1" type="ORF">VIGAN_04029400</name>
</gene>
<name>A0A0S3RRF6_PHAAN</name>
<organism evidence="1 2">
    <name type="scientific">Vigna angularis var. angularis</name>
    <dbReference type="NCBI Taxonomy" id="157739"/>
    <lineage>
        <taxon>Eukaryota</taxon>
        <taxon>Viridiplantae</taxon>
        <taxon>Streptophyta</taxon>
        <taxon>Embryophyta</taxon>
        <taxon>Tracheophyta</taxon>
        <taxon>Spermatophyta</taxon>
        <taxon>Magnoliopsida</taxon>
        <taxon>eudicotyledons</taxon>
        <taxon>Gunneridae</taxon>
        <taxon>Pentapetalae</taxon>
        <taxon>rosids</taxon>
        <taxon>fabids</taxon>
        <taxon>Fabales</taxon>
        <taxon>Fabaceae</taxon>
        <taxon>Papilionoideae</taxon>
        <taxon>50 kb inversion clade</taxon>
        <taxon>NPAAA clade</taxon>
        <taxon>indigoferoid/millettioid clade</taxon>
        <taxon>Phaseoleae</taxon>
        <taxon>Vigna</taxon>
    </lineage>
</organism>
<reference evidence="1 2" key="1">
    <citation type="journal article" date="2015" name="Sci. Rep.">
        <title>The power of single molecule real-time sequencing technology in the de novo assembly of a eukaryotic genome.</title>
        <authorList>
            <person name="Sakai H."/>
            <person name="Naito K."/>
            <person name="Ogiso-Tanaka E."/>
            <person name="Takahashi Y."/>
            <person name="Iseki K."/>
            <person name="Muto C."/>
            <person name="Satou K."/>
            <person name="Teruya K."/>
            <person name="Shiroma A."/>
            <person name="Shimoji M."/>
            <person name="Hirano T."/>
            <person name="Itoh T."/>
            <person name="Kaga A."/>
            <person name="Tomooka N."/>
        </authorList>
    </citation>
    <scope>NUCLEOTIDE SEQUENCE [LARGE SCALE GENOMIC DNA]</scope>
    <source>
        <strain evidence="2">cv. Shumari</strain>
    </source>
</reference>
<keyword evidence="2" id="KW-1185">Reference proteome</keyword>
<evidence type="ECO:0000313" key="1">
    <source>
        <dbReference type="EMBL" id="BAT83180.1"/>
    </source>
</evidence>
<accession>A0A0S3RRF6</accession>
<sequence>SVSFYDSFQVMCSLMFLCHSYSLKLVIALLLHSCPIFGKVSSHNQPMPCHCNKALIAYSCHLCNYVKPYHLSSGAYPIRAA</sequence>